<dbReference type="PANTHER" id="PTHR11487:SF0">
    <property type="entry name" value="S-ACYL FATTY ACID SYNTHASE THIOESTERASE, MEDIUM CHAIN"/>
    <property type="match status" value="1"/>
</dbReference>
<organism evidence="3 4">
    <name type="scientific">Kitasatospora misakiensis</name>
    <dbReference type="NCBI Taxonomy" id="67330"/>
    <lineage>
        <taxon>Bacteria</taxon>
        <taxon>Bacillati</taxon>
        <taxon>Actinomycetota</taxon>
        <taxon>Actinomycetes</taxon>
        <taxon>Kitasatosporales</taxon>
        <taxon>Streptomycetaceae</taxon>
        <taxon>Kitasatospora</taxon>
    </lineage>
</organism>
<evidence type="ECO:0000313" key="3">
    <source>
        <dbReference type="EMBL" id="MFC5663840.1"/>
    </source>
</evidence>
<dbReference type="EMBL" id="JBHSOF010000012">
    <property type="protein sequence ID" value="MFC5663840.1"/>
    <property type="molecule type" value="Genomic_DNA"/>
</dbReference>
<dbReference type="InterPro" id="IPR012223">
    <property type="entry name" value="TEII"/>
</dbReference>
<protein>
    <submittedName>
        <fullName evidence="3">Thioesterase II family protein</fullName>
    </submittedName>
</protein>
<dbReference type="Pfam" id="PF00975">
    <property type="entry name" value="Thioesterase"/>
    <property type="match status" value="1"/>
</dbReference>
<evidence type="ECO:0000313" key="4">
    <source>
        <dbReference type="Proteomes" id="UP001595975"/>
    </source>
</evidence>
<dbReference type="RefSeq" id="WP_380225534.1">
    <property type="nucleotide sequence ID" value="NZ_JBHSOF010000012.1"/>
</dbReference>
<sequence length="226" mass="24649">MAFPHAGGSATYWFPLSERLTPDIETLAVQYPGRQDRRAEEPLRSIPELADRAAEALLARDDRPLALFGHSLGSVLSFEVARRLQAAGRTPVWLFASGYPAPSRLRGGDVHLRGDEGIIEELRTVGGTDPVWLENAEFMESVLPALRADYTAIETHERGDGVLDCPLTMLTGDDDPHTTVEEAKAWGEHTTAAFDLRVLPGGHFYLDQHLPEISALIAASLKGITG</sequence>
<dbReference type="InterPro" id="IPR029058">
    <property type="entry name" value="AB_hydrolase_fold"/>
</dbReference>
<evidence type="ECO:0000256" key="1">
    <source>
        <dbReference type="ARBA" id="ARBA00007169"/>
    </source>
</evidence>
<evidence type="ECO:0000259" key="2">
    <source>
        <dbReference type="Pfam" id="PF00975"/>
    </source>
</evidence>
<accession>A0ABW0WZX6</accession>
<feature type="domain" description="Thioesterase" evidence="2">
    <location>
        <begin position="2"/>
        <end position="219"/>
    </location>
</feature>
<reference evidence="4" key="1">
    <citation type="journal article" date="2019" name="Int. J. Syst. Evol. Microbiol.">
        <title>The Global Catalogue of Microorganisms (GCM) 10K type strain sequencing project: providing services to taxonomists for standard genome sequencing and annotation.</title>
        <authorList>
            <consortium name="The Broad Institute Genomics Platform"/>
            <consortium name="The Broad Institute Genome Sequencing Center for Infectious Disease"/>
            <person name="Wu L."/>
            <person name="Ma J."/>
        </authorList>
    </citation>
    <scope>NUCLEOTIDE SEQUENCE [LARGE SCALE GENOMIC DNA]</scope>
    <source>
        <strain evidence="4">CGMCC 4.1437</strain>
    </source>
</reference>
<name>A0ABW0WZX6_9ACTN</name>
<gene>
    <name evidence="3" type="ORF">ACFP3U_12705</name>
</gene>
<dbReference type="Gene3D" id="3.40.50.1820">
    <property type="entry name" value="alpha/beta hydrolase"/>
    <property type="match status" value="1"/>
</dbReference>
<dbReference type="InterPro" id="IPR001031">
    <property type="entry name" value="Thioesterase"/>
</dbReference>
<dbReference type="SUPFAM" id="SSF53474">
    <property type="entry name" value="alpha/beta-Hydrolases"/>
    <property type="match status" value="1"/>
</dbReference>
<keyword evidence="4" id="KW-1185">Reference proteome</keyword>
<dbReference type="PANTHER" id="PTHR11487">
    <property type="entry name" value="THIOESTERASE"/>
    <property type="match status" value="1"/>
</dbReference>
<comment type="similarity">
    <text evidence="1">Belongs to the thioesterase family.</text>
</comment>
<proteinExistence type="inferred from homology"/>
<comment type="caution">
    <text evidence="3">The sequence shown here is derived from an EMBL/GenBank/DDBJ whole genome shotgun (WGS) entry which is preliminary data.</text>
</comment>
<dbReference type="Proteomes" id="UP001595975">
    <property type="component" value="Unassembled WGS sequence"/>
</dbReference>